<dbReference type="SMART" id="SM00493">
    <property type="entry name" value="TOPRIM"/>
    <property type="match status" value="1"/>
</dbReference>
<evidence type="ECO:0000313" key="9">
    <source>
        <dbReference type="EMBL" id="MFA9477982.1"/>
    </source>
</evidence>
<accession>A0ABV4U3U2</accession>
<dbReference type="InterPro" id="IPR015967">
    <property type="entry name" value="Rcmb_RecR_Znf"/>
</dbReference>
<proteinExistence type="inferred from homology"/>
<sequence length="199" mass="21324">MATTRPVSALDRLVARLTRLPGIGKRSAERIAFHLLQVEPSEAVDLAEAIRQFKTDLKVCSNCGHVTEADPCPICADPERDHGLVLVVEQPSDVVSLEQTGMYQGVYHVLMGRLAPLEGIGPGDLNVDRLLERARAGQVREAVLGTNPTLEGDGTAMYLAQQLEAMNVKVTRLARGLPTGSTLGGVSKAVLAEAIQARH</sequence>
<evidence type="ECO:0000256" key="1">
    <source>
        <dbReference type="ARBA" id="ARBA00022723"/>
    </source>
</evidence>
<evidence type="ECO:0000256" key="5">
    <source>
        <dbReference type="ARBA" id="ARBA00023172"/>
    </source>
</evidence>
<feature type="zinc finger region" description="C4-type" evidence="7">
    <location>
        <begin position="60"/>
        <end position="75"/>
    </location>
</feature>
<evidence type="ECO:0000313" key="10">
    <source>
        <dbReference type="Proteomes" id="UP001575105"/>
    </source>
</evidence>
<dbReference type="Pfam" id="PF13662">
    <property type="entry name" value="Toprim_4"/>
    <property type="match status" value="1"/>
</dbReference>
<dbReference type="InterPro" id="IPR034137">
    <property type="entry name" value="TOPRIM_RecR"/>
</dbReference>
<comment type="similarity">
    <text evidence="7">Belongs to the RecR family.</text>
</comment>
<dbReference type="InterPro" id="IPR006171">
    <property type="entry name" value="TOPRIM_dom"/>
</dbReference>
<dbReference type="EMBL" id="JBGUBD010000004">
    <property type="protein sequence ID" value="MFA9477982.1"/>
    <property type="molecule type" value="Genomic_DNA"/>
</dbReference>
<evidence type="ECO:0000259" key="8">
    <source>
        <dbReference type="PROSITE" id="PS50880"/>
    </source>
</evidence>
<evidence type="ECO:0000256" key="6">
    <source>
        <dbReference type="ARBA" id="ARBA00023204"/>
    </source>
</evidence>
<comment type="function">
    <text evidence="7">May play a role in DNA repair. It seems to be involved in an RecBC-independent recombinational process of DNA repair. It may act with RecF and RecO.</text>
</comment>
<keyword evidence="2 7" id="KW-0227">DNA damage</keyword>
<dbReference type="CDD" id="cd01025">
    <property type="entry name" value="TOPRIM_recR"/>
    <property type="match status" value="1"/>
</dbReference>
<keyword evidence="6 7" id="KW-0234">DNA repair</keyword>
<dbReference type="Pfam" id="PF21176">
    <property type="entry name" value="RecR_HhH"/>
    <property type="match status" value="1"/>
</dbReference>
<keyword evidence="10" id="KW-1185">Reference proteome</keyword>
<dbReference type="Gene3D" id="3.40.1360.10">
    <property type="match status" value="1"/>
</dbReference>
<dbReference type="NCBIfam" id="TIGR00615">
    <property type="entry name" value="recR"/>
    <property type="match status" value="1"/>
</dbReference>
<dbReference type="PANTHER" id="PTHR30446:SF0">
    <property type="entry name" value="RECOMBINATION PROTEIN RECR"/>
    <property type="match status" value="1"/>
</dbReference>
<evidence type="ECO:0000256" key="2">
    <source>
        <dbReference type="ARBA" id="ARBA00022763"/>
    </source>
</evidence>
<reference evidence="9 10" key="1">
    <citation type="submission" date="2024-08" db="EMBL/GenBank/DDBJ databases">
        <title>Whole-genome sequencing of halo(alkali)philic microorganisms from hypersaline lakes.</title>
        <authorList>
            <person name="Sorokin D.Y."/>
            <person name="Merkel A.Y."/>
            <person name="Messina E."/>
            <person name="Yakimov M."/>
        </authorList>
    </citation>
    <scope>NUCLEOTIDE SEQUENCE [LARGE SCALE GENOMIC DNA]</scope>
    <source>
        <strain evidence="9 10">AB-hyl4</strain>
    </source>
</reference>
<organism evidence="9 10">
    <name type="scientific">Natronomicrosphaera hydrolytica</name>
    <dbReference type="NCBI Taxonomy" id="3242702"/>
    <lineage>
        <taxon>Bacteria</taxon>
        <taxon>Pseudomonadati</taxon>
        <taxon>Planctomycetota</taxon>
        <taxon>Phycisphaerae</taxon>
        <taxon>Phycisphaerales</taxon>
        <taxon>Phycisphaeraceae</taxon>
        <taxon>Natronomicrosphaera</taxon>
    </lineage>
</organism>
<keyword evidence="3 7" id="KW-0863">Zinc-finger</keyword>
<comment type="caution">
    <text evidence="9">The sequence shown here is derived from an EMBL/GenBank/DDBJ whole genome shotgun (WGS) entry which is preliminary data.</text>
</comment>
<evidence type="ECO:0000256" key="3">
    <source>
        <dbReference type="ARBA" id="ARBA00022771"/>
    </source>
</evidence>
<dbReference type="SUPFAM" id="SSF111304">
    <property type="entry name" value="Recombination protein RecR"/>
    <property type="match status" value="1"/>
</dbReference>
<dbReference type="Proteomes" id="UP001575105">
    <property type="component" value="Unassembled WGS sequence"/>
</dbReference>
<dbReference type="InterPro" id="IPR000093">
    <property type="entry name" value="DNA_Rcmb_RecR"/>
</dbReference>
<keyword evidence="4 7" id="KW-0862">Zinc</keyword>
<dbReference type="PROSITE" id="PS50880">
    <property type="entry name" value="TOPRIM"/>
    <property type="match status" value="1"/>
</dbReference>
<feature type="domain" description="Toprim" evidence="8">
    <location>
        <begin position="83"/>
        <end position="178"/>
    </location>
</feature>
<name>A0ABV4U3U2_9BACT</name>
<keyword evidence="1 7" id="KW-0479">Metal-binding</keyword>
<gene>
    <name evidence="7 9" type="primary">recR</name>
    <name evidence="9" type="ORF">ACERK3_06680</name>
</gene>
<dbReference type="Pfam" id="PF02132">
    <property type="entry name" value="RecR_ZnF"/>
    <property type="match status" value="1"/>
</dbReference>
<dbReference type="HAMAP" id="MF_00017">
    <property type="entry name" value="RecR"/>
    <property type="match status" value="1"/>
</dbReference>
<dbReference type="Gene3D" id="3.30.60.80">
    <property type="match status" value="1"/>
</dbReference>
<dbReference type="RefSeq" id="WP_425344911.1">
    <property type="nucleotide sequence ID" value="NZ_JBGUBD010000004.1"/>
</dbReference>
<dbReference type="PROSITE" id="PS01300">
    <property type="entry name" value="RECR"/>
    <property type="match status" value="1"/>
</dbReference>
<keyword evidence="5 7" id="KW-0233">DNA recombination</keyword>
<dbReference type="InterPro" id="IPR023627">
    <property type="entry name" value="Rcmb_RecR"/>
</dbReference>
<dbReference type="Gene3D" id="1.10.8.420">
    <property type="entry name" value="RecR Domain 1"/>
    <property type="match status" value="1"/>
</dbReference>
<evidence type="ECO:0000256" key="7">
    <source>
        <dbReference type="HAMAP-Rule" id="MF_00017"/>
    </source>
</evidence>
<dbReference type="PANTHER" id="PTHR30446">
    <property type="entry name" value="RECOMBINATION PROTEIN RECR"/>
    <property type="match status" value="1"/>
</dbReference>
<protein>
    <recommendedName>
        <fullName evidence="7">Recombination protein RecR</fullName>
    </recommendedName>
</protein>
<evidence type="ECO:0000256" key="4">
    <source>
        <dbReference type="ARBA" id="ARBA00022833"/>
    </source>
</evidence>